<evidence type="ECO:0000313" key="2">
    <source>
        <dbReference type="Proteomes" id="UP001153678"/>
    </source>
</evidence>
<feature type="non-terminal residue" evidence="1">
    <location>
        <position position="41"/>
    </location>
</feature>
<proteinExistence type="predicted"/>
<dbReference type="EMBL" id="CAMKVN010012347">
    <property type="protein sequence ID" value="CAI2195370.1"/>
    <property type="molecule type" value="Genomic_DNA"/>
</dbReference>
<keyword evidence="2" id="KW-1185">Reference proteome</keyword>
<evidence type="ECO:0000313" key="1">
    <source>
        <dbReference type="EMBL" id="CAI2195370.1"/>
    </source>
</evidence>
<protein>
    <submittedName>
        <fullName evidence="1">8258_t:CDS:1</fullName>
    </submittedName>
</protein>
<sequence>NTIKKHAFLAATGALTYWKMSHSKFREIVPHIISYIDSLYV</sequence>
<dbReference type="Proteomes" id="UP001153678">
    <property type="component" value="Unassembled WGS sequence"/>
</dbReference>
<gene>
    <name evidence="1" type="ORF">FWILDA_LOCUS17042</name>
</gene>
<organism evidence="1 2">
    <name type="scientific">Funneliformis geosporum</name>
    <dbReference type="NCBI Taxonomy" id="1117311"/>
    <lineage>
        <taxon>Eukaryota</taxon>
        <taxon>Fungi</taxon>
        <taxon>Fungi incertae sedis</taxon>
        <taxon>Mucoromycota</taxon>
        <taxon>Glomeromycotina</taxon>
        <taxon>Glomeromycetes</taxon>
        <taxon>Glomerales</taxon>
        <taxon>Glomeraceae</taxon>
        <taxon>Funneliformis</taxon>
    </lineage>
</organism>
<dbReference type="AlphaFoldDB" id="A0A9W4T861"/>
<reference evidence="1" key="1">
    <citation type="submission" date="2022-08" db="EMBL/GenBank/DDBJ databases">
        <authorList>
            <person name="Kallberg Y."/>
            <person name="Tangrot J."/>
            <person name="Rosling A."/>
        </authorList>
    </citation>
    <scope>NUCLEOTIDE SEQUENCE</scope>
    <source>
        <strain evidence="1">Wild A</strain>
    </source>
</reference>
<accession>A0A9W4T861</accession>
<dbReference type="OrthoDB" id="2484909at2759"/>
<comment type="caution">
    <text evidence="1">The sequence shown here is derived from an EMBL/GenBank/DDBJ whole genome shotgun (WGS) entry which is preliminary data.</text>
</comment>
<name>A0A9W4T861_9GLOM</name>